<gene>
    <name evidence="1" type="ORF">RIF29_20586</name>
</gene>
<reference evidence="1 2" key="1">
    <citation type="submission" date="2024-01" db="EMBL/GenBank/DDBJ databases">
        <title>The genomes of 5 underutilized Papilionoideae crops provide insights into root nodulation and disease resistanc.</title>
        <authorList>
            <person name="Yuan L."/>
        </authorList>
    </citation>
    <scope>NUCLEOTIDE SEQUENCE [LARGE SCALE GENOMIC DNA]</scope>
    <source>
        <strain evidence="1">ZHUSHIDOU_FW_LH</strain>
        <tissue evidence="1">Leaf</tissue>
    </source>
</reference>
<evidence type="ECO:0000313" key="1">
    <source>
        <dbReference type="EMBL" id="KAK7267905.1"/>
    </source>
</evidence>
<organism evidence="1 2">
    <name type="scientific">Crotalaria pallida</name>
    <name type="common">Smooth rattlebox</name>
    <name type="synonym">Crotalaria striata</name>
    <dbReference type="NCBI Taxonomy" id="3830"/>
    <lineage>
        <taxon>Eukaryota</taxon>
        <taxon>Viridiplantae</taxon>
        <taxon>Streptophyta</taxon>
        <taxon>Embryophyta</taxon>
        <taxon>Tracheophyta</taxon>
        <taxon>Spermatophyta</taxon>
        <taxon>Magnoliopsida</taxon>
        <taxon>eudicotyledons</taxon>
        <taxon>Gunneridae</taxon>
        <taxon>Pentapetalae</taxon>
        <taxon>rosids</taxon>
        <taxon>fabids</taxon>
        <taxon>Fabales</taxon>
        <taxon>Fabaceae</taxon>
        <taxon>Papilionoideae</taxon>
        <taxon>50 kb inversion clade</taxon>
        <taxon>genistoids sensu lato</taxon>
        <taxon>core genistoids</taxon>
        <taxon>Crotalarieae</taxon>
        <taxon>Crotalaria</taxon>
    </lineage>
</organism>
<evidence type="ECO:0000313" key="2">
    <source>
        <dbReference type="Proteomes" id="UP001372338"/>
    </source>
</evidence>
<name>A0AAN9F3U9_CROPI</name>
<accession>A0AAN9F3U9</accession>
<dbReference type="Proteomes" id="UP001372338">
    <property type="component" value="Unassembled WGS sequence"/>
</dbReference>
<proteinExistence type="predicted"/>
<comment type="caution">
    <text evidence="1">The sequence shown here is derived from an EMBL/GenBank/DDBJ whole genome shotgun (WGS) entry which is preliminary data.</text>
</comment>
<dbReference type="AlphaFoldDB" id="A0AAN9F3U9"/>
<dbReference type="EMBL" id="JAYWIO010000004">
    <property type="protein sequence ID" value="KAK7267905.1"/>
    <property type="molecule type" value="Genomic_DNA"/>
</dbReference>
<protein>
    <submittedName>
        <fullName evidence="1">Uncharacterized protein</fullName>
    </submittedName>
</protein>
<keyword evidence="2" id="KW-1185">Reference proteome</keyword>
<sequence>MASSTSSRGKRAPKSCVVRPPDMRDASFFQSKVNGQHFHFSECDFEDLTAMEDEGTFFEDSSNTFLADCNPYDIYRSTLQDPSC</sequence>